<feature type="domain" description="Ribosome maturation protein SDO1/SBDS N-terminal" evidence="2">
    <location>
        <begin position="8"/>
        <end position="92"/>
    </location>
</feature>
<evidence type="ECO:0000259" key="2">
    <source>
        <dbReference type="Pfam" id="PF01172"/>
    </source>
</evidence>
<gene>
    <name evidence="3" type="ORF">INT44_002387</name>
</gene>
<name>A0A8H7Q363_9FUNG</name>
<dbReference type="InterPro" id="IPR019783">
    <property type="entry name" value="SDO1/SBDS_N"/>
</dbReference>
<dbReference type="OrthoDB" id="2567806at2759"/>
<evidence type="ECO:0000256" key="1">
    <source>
        <dbReference type="SAM" id="MobiDB-lite"/>
    </source>
</evidence>
<keyword evidence="4" id="KW-1185">Reference proteome</keyword>
<accession>A0A8H7Q363</accession>
<dbReference type="EMBL" id="JAEPRA010000005">
    <property type="protein sequence ID" value="KAG2185594.1"/>
    <property type="molecule type" value="Genomic_DNA"/>
</dbReference>
<dbReference type="Proteomes" id="UP000612746">
    <property type="component" value="Unassembled WGS sequence"/>
</dbReference>
<dbReference type="SUPFAM" id="SSF89895">
    <property type="entry name" value="FYSH domain"/>
    <property type="match status" value="1"/>
</dbReference>
<reference evidence="3" key="1">
    <citation type="submission" date="2020-12" db="EMBL/GenBank/DDBJ databases">
        <title>Metabolic potential, ecology and presence of endohyphal bacteria is reflected in genomic diversity of Mucoromycotina.</title>
        <authorList>
            <person name="Muszewska A."/>
            <person name="Okrasinska A."/>
            <person name="Steczkiewicz K."/>
            <person name="Drgas O."/>
            <person name="Orlowska M."/>
            <person name="Perlinska-Lenart U."/>
            <person name="Aleksandrzak-Piekarczyk T."/>
            <person name="Szatraj K."/>
            <person name="Zielenkiewicz U."/>
            <person name="Pilsyk S."/>
            <person name="Malc E."/>
            <person name="Mieczkowski P."/>
            <person name="Kruszewska J.S."/>
            <person name="Biernat P."/>
            <person name="Pawlowska J."/>
        </authorList>
    </citation>
    <scope>NUCLEOTIDE SEQUENCE</scope>
    <source>
        <strain evidence="3">WA0000051536</strain>
    </source>
</reference>
<dbReference type="AlphaFoldDB" id="A0A8H7Q363"/>
<organism evidence="3 4">
    <name type="scientific">Umbelopsis vinacea</name>
    <dbReference type="NCBI Taxonomy" id="44442"/>
    <lineage>
        <taxon>Eukaryota</taxon>
        <taxon>Fungi</taxon>
        <taxon>Fungi incertae sedis</taxon>
        <taxon>Mucoromycota</taxon>
        <taxon>Mucoromycotina</taxon>
        <taxon>Umbelopsidomycetes</taxon>
        <taxon>Umbelopsidales</taxon>
        <taxon>Umbelopsidaceae</taxon>
        <taxon>Umbelopsis</taxon>
    </lineage>
</organism>
<dbReference type="Pfam" id="PF01172">
    <property type="entry name" value="SBDS_N"/>
    <property type="match status" value="1"/>
</dbReference>
<sequence>MPEGPTCRVSYKADGQEYFVFADADYLQKWKEDKTIPLVQVVQSFEILHVPNGGNTGEAVRPAKGALESAFGTSNTDDIVKKILTDGEYKGGSHVGRGDAYGLGGDKGQSAH</sequence>
<protein>
    <recommendedName>
        <fullName evidence="2">Ribosome maturation protein SDO1/SBDS N-terminal domain-containing protein</fullName>
    </recommendedName>
</protein>
<dbReference type="Gene3D" id="3.30.1250.10">
    <property type="entry name" value="Ribosome maturation protein SBDS, N-terminal domain"/>
    <property type="match status" value="1"/>
</dbReference>
<evidence type="ECO:0000313" key="3">
    <source>
        <dbReference type="EMBL" id="KAG2185594.1"/>
    </source>
</evidence>
<feature type="compositionally biased region" description="Gly residues" evidence="1">
    <location>
        <begin position="93"/>
        <end position="112"/>
    </location>
</feature>
<comment type="caution">
    <text evidence="3">The sequence shown here is derived from an EMBL/GenBank/DDBJ whole genome shotgun (WGS) entry which is preliminary data.</text>
</comment>
<dbReference type="InterPro" id="IPR036786">
    <property type="entry name" value="Ribosome_mat_SBDS_N_sf"/>
</dbReference>
<proteinExistence type="predicted"/>
<evidence type="ECO:0000313" key="4">
    <source>
        <dbReference type="Proteomes" id="UP000612746"/>
    </source>
</evidence>
<feature type="region of interest" description="Disordered" evidence="1">
    <location>
        <begin position="90"/>
        <end position="112"/>
    </location>
</feature>